<feature type="domain" description="Phosphatidic acid phosphatase type 2/haloperoxidase" evidence="3">
    <location>
        <begin position="110"/>
        <end position="221"/>
    </location>
</feature>
<protein>
    <recommendedName>
        <fullName evidence="1">Acid phosphatase</fullName>
        <ecNumber evidence="1">3.1.3.2</ecNumber>
    </recommendedName>
</protein>
<dbReference type="EMBL" id="JACIDX010000021">
    <property type="protein sequence ID" value="MBB3957273.1"/>
    <property type="molecule type" value="Genomic_DNA"/>
</dbReference>
<dbReference type="SMART" id="SM00014">
    <property type="entry name" value="acidPPc"/>
    <property type="match status" value="1"/>
</dbReference>
<dbReference type="AlphaFoldDB" id="A0A7W6CIN7"/>
<accession>A0A7W6CIN7</accession>
<feature type="signal peptide" evidence="2">
    <location>
        <begin position="1"/>
        <end position="23"/>
    </location>
</feature>
<keyword evidence="1 4" id="KW-0378">Hydrolase</keyword>
<dbReference type="Gene3D" id="1.20.144.10">
    <property type="entry name" value="Phosphatidic acid phosphatase type 2/haloperoxidase"/>
    <property type="match status" value="1"/>
</dbReference>
<evidence type="ECO:0000256" key="2">
    <source>
        <dbReference type="SAM" id="SignalP"/>
    </source>
</evidence>
<comment type="catalytic activity">
    <reaction evidence="1">
        <text>a phosphate monoester + H2O = an alcohol + phosphate</text>
        <dbReference type="Rhea" id="RHEA:15017"/>
        <dbReference type="ChEBI" id="CHEBI:15377"/>
        <dbReference type="ChEBI" id="CHEBI:30879"/>
        <dbReference type="ChEBI" id="CHEBI:43474"/>
        <dbReference type="ChEBI" id="CHEBI:67140"/>
        <dbReference type="EC" id="3.1.3.2"/>
    </reaction>
</comment>
<dbReference type="GO" id="GO:0003993">
    <property type="term" value="F:acid phosphatase activity"/>
    <property type="evidence" value="ECO:0007669"/>
    <property type="project" value="UniProtKB-EC"/>
</dbReference>
<dbReference type="GO" id="GO:0030288">
    <property type="term" value="C:outer membrane-bounded periplasmic space"/>
    <property type="evidence" value="ECO:0007669"/>
    <property type="project" value="InterPro"/>
</dbReference>
<evidence type="ECO:0000313" key="4">
    <source>
        <dbReference type="EMBL" id="MBB3957273.1"/>
    </source>
</evidence>
<feature type="chain" id="PRO_5031294565" description="Acid phosphatase" evidence="2">
    <location>
        <begin position="24"/>
        <end position="241"/>
    </location>
</feature>
<gene>
    <name evidence="4" type="ORF">GGR38_004247</name>
</gene>
<dbReference type="CDD" id="cd03397">
    <property type="entry name" value="PAP2_acid_phosphatase"/>
    <property type="match status" value="1"/>
</dbReference>
<keyword evidence="2" id="KW-0732">Signal</keyword>
<dbReference type="PIRSF" id="PIRSF000897">
    <property type="entry name" value="Acid_Ptase_ClsA"/>
    <property type="match status" value="1"/>
</dbReference>
<dbReference type="SUPFAM" id="SSF48317">
    <property type="entry name" value="Acid phosphatase/Vanadium-dependent haloperoxidase"/>
    <property type="match status" value="1"/>
</dbReference>
<organism evidence="4 5">
    <name type="scientific">Novosphingobium sediminicola</name>
    <dbReference type="NCBI Taxonomy" id="563162"/>
    <lineage>
        <taxon>Bacteria</taxon>
        <taxon>Pseudomonadati</taxon>
        <taxon>Pseudomonadota</taxon>
        <taxon>Alphaproteobacteria</taxon>
        <taxon>Sphingomonadales</taxon>
        <taxon>Sphingomonadaceae</taxon>
        <taxon>Novosphingobium</taxon>
    </lineage>
</organism>
<dbReference type="Proteomes" id="UP000548867">
    <property type="component" value="Unassembled WGS sequence"/>
</dbReference>
<dbReference type="InterPro" id="IPR000326">
    <property type="entry name" value="PAP2/HPO"/>
</dbReference>
<dbReference type="InterPro" id="IPR036938">
    <property type="entry name" value="PAP2/HPO_sf"/>
</dbReference>
<proteinExistence type="inferred from homology"/>
<evidence type="ECO:0000256" key="1">
    <source>
        <dbReference type="PIRNR" id="PIRNR000897"/>
    </source>
</evidence>
<comment type="caution">
    <text evidence="4">The sequence shown here is derived from an EMBL/GenBank/DDBJ whole genome shotgun (WGS) entry which is preliminary data.</text>
</comment>
<evidence type="ECO:0000313" key="5">
    <source>
        <dbReference type="Proteomes" id="UP000548867"/>
    </source>
</evidence>
<reference evidence="4 5" key="1">
    <citation type="submission" date="2020-08" db="EMBL/GenBank/DDBJ databases">
        <title>Genomic Encyclopedia of Type Strains, Phase IV (KMG-IV): sequencing the most valuable type-strain genomes for metagenomic binning, comparative biology and taxonomic classification.</title>
        <authorList>
            <person name="Goeker M."/>
        </authorList>
    </citation>
    <scope>NUCLEOTIDE SEQUENCE [LARGE SCALE GENOMIC DNA]</scope>
    <source>
        <strain evidence="4 5">DSM 27057</strain>
    </source>
</reference>
<comment type="similarity">
    <text evidence="1">Belongs to the class A bacterial acid phosphatase family.</text>
</comment>
<dbReference type="Pfam" id="PF01569">
    <property type="entry name" value="PAP2"/>
    <property type="match status" value="1"/>
</dbReference>
<sequence>MTDMKSYWISAMLLTILTQPALAQPAPARTQQRYLAGNGVDLRAFIPTPPEPGTWLDRRDRETFLTGRAPADSPRWQQAINDVDEAVPAMLADFSKATGRTLTPGAYPALARLLLTMRPDAAAAVNAVKPLYARPRPFLRDDGPVCEDKQQLSHSYDYPSGHTSWGTSVGLVLAELFPERGDAILQRARDYGNSRVICGAHSVSAVEAGRQAAAAIVAGLHGSPRFRKDLEAARSEVSRAR</sequence>
<dbReference type="EC" id="3.1.3.2" evidence="1"/>
<evidence type="ECO:0000259" key="3">
    <source>
        <dbReference type="SMART" id="SM00014"/>
    </source>
</evidence>
<dbReference type="PRINTS" id="PR00483">
    <property type="entry name" value="BACPHPHTASE"/>
</dbReference>
<name>A0A7W6CIN7_9SPHN</name>
<keyword evidence="5" id="KW-1185">Reference proteome</keyword>
<dbReference type="InterPro" id="IPR001011">
    <property type="entry name" value="Acid_Pase_classA_bac"/>
</dbReference>